<dbReference type="InterPro" id="IPR018136">
    <property type="entry name" value="Aconitase_4Fe-4S_BS"/>
</dbReference>
<gene>
    <name evidence="5" type="ORF">M8C21_000397</name>
</gene>
<feature type="domain" description="Aconitase/3-isopropylmalate dehydratase large subunit alpha/beta/alpha" evidence="4">
    <location>
        <begin position="332"/>
        <end position="407"/>
    </location>
</feature>
<keyword evidence="2" id="KW-0408">Iron</keyword>
<keyword evidence="6" id="KW-1185">Reference proteome</keyword>
<dbReference type="GO" id="GO:0046872">
    <property type="term" value="F:metal ion binding"/>
    <property type="evidence" value="ECO:0007669"/>
    <property type="project" value="UniProtKB-KW"/>
</dbReference>
<name>A0AAD5CAC0_AMBAR</name>
<dbReference type="EMBL" id="JAMZMK010008840">
    <property type="protein sequence ID" value="KAI7738256.1"/>
    <property type="molecule type" value="Genomic_DNA"/>
</dbReference>
<evidence type="ECO:0000313" key="5">
    <source>
        <dbReference type="EMBL" id="KAI7738256.1"/>
    </source>
</evidence>
<keyword evidence="3" id="KW-0411">Iron-sulfur</keyword>
<dbReference type="Pfam" id="PF00330">
    <property type="entry name" value="Aconitase"/>
    <property type="match status" value="2"/>
</dbReference>
<dbReference type="InterPro" id="IPR006249">
    <property type="entry name" value="Aconitase/IRP2"/>
</dbReference>
<dbReference type="AlphaFoldDB" id="A0AAD5CAC0"/>
<dbReference type="PROSITE" id="PS00450">
    <property type="entry name" value="ACONITASE_1"/>
    <property type="match status" value="1"/>
</dbReference>
<protein>
    <recommendedName>
        <fullName evidence="4">Aconitase/3-isopropylmalate dehydratase large subunit alpha/beta/alpha domain-containing protein</fullName>
    </recommendedName>
</protein>
<dbReference type="InterPro" id="IPR001030">
    <property type="entry name" value="Acoase/IPM_deHydtase_lsu_aba"/>
</dbReference>
<comment type="caution">
    <text evidence="5">The sequence shown here is derived from an EMBL/GenBank/DDBJ whole genome shotgun (WGS) entry which is preliminary data.</text>
</comment>
<feature type="domain" description="Aconitase/3-isopropylmalate dehydratase large subunit alpha/beta/alpha" evidence="4">
    <location>
        <begin position="276"/>
        <end position="331"/>
    </location>
</feature>
<keyword evidence="1" id="KW-0479">Metal-binding</keyword>
<dbReference type="Proteomes" id="UP001206925">
    <property type="component" value="Unassembled WGS sequence"/>
</dbReference>
<accession>A0AAD5CAC0</accession>
<evidence type="ECO:0000313" key="6">
    <source>
        <dbReference type="Proteomes" id="UP001206925"/>
    </source>
</evidence>
<evidence type="ECO:0000256" key="3">
    <source>
        <dbReference type="ARBA" id="ARBA00023014"/>
    </source>
</evidence>
<dbReference type="Gene3D" id="3.30.499.10">
    <property type="entry name" value="Aconitase, domain 3"/>
    <property type="match status" value="2"/>
</dbReference>
<dbReference type="InterPro" id="IPR015931">
    <property type="entry name" value="Acnase/IPM_dHydase_lsu_aba_1/3"/>
</dbReference>
<dbReference type="InterPro" id="IPR036008">
    <property type="entry name" value="Aconitase_4Fe-4S_dom"/>
</dbReference>
<evidence type="ECO:0000259" key="4">
    <source>
        <dbReference type="Pfam" id="PF00330"/>
    </source>
</evidence>
<proteinExistence type="predicted"/>
<dbReference type="PANTHER" id="PTHR11670">
    <property type="entry name" value="ACONITASE/IRON-RESPONSIVE ELEMENT FAMILY MEMBER"/>
    <property type="match status" value="1"/>
</dbReference>
<reference evidence="5" key="1">
    <citation type="submission" date="2022-06" db="EMBL/GenBank/DDBJ databases">
        <title>Uncovering the hologenomic basis of an extraordinary plant invasion.</title>
        <authorList>
            <person name="Bieker V.C."/>
            <person name="Martin M.D."/>
            <person name="Gilbert T."/>
            <person name="Hodgins K."/>
            <person name="Battlay P."/>
            <person name="Petersen B."/>
            <person name="Wilson J."/>
        </authorList>
    </citation>
    <scope>NUCLEOTIDE SEQUENCE</scope>
    <source>
        <strain evidence="5">AA19_3_7</strain>
        <tissue evidence="5">Leaf</tissue>
    </source>
</reference>
<sequence length="445" mass="49754">MGVPFGNWVPLSYMEGEKWEEQETLPVMLPDRTYIMTWSNSSFKWLSLQPEFELHDVRNHDTSTNGLVEGTTNEMKHCVGIFTVVDYVVSPRDATICCDNRCFVTKLRCEKPKEAMDQYKGSDVDKYRCFMSGEGEKNTEWRYGEPPNYDKVNKLFEEGRSTEVWPEGSLEEQVQNLMKTWEMEMFHKINPQDRKTVATKTKKMANEMEELVGFLSSPSPQVKKAAVEIVRGLTGSRSGIKTERWYLGVDRRLTATRYKHHEICDKERTQGFAVPKETQDKVVSFPFHGQNVELKHGSVVIAAITSCTNTSNPSVLVGAGLVAKKANELGLEYLDQQGFSIVGHGCTTCIRNSGDLDESVAAAITVNDIVAAAVLSGNRNFEGRVHTLTRANYLASPPLVVAYALAGLDENFKVGKVELFYDRGELLAGLMKDVGVTATGEGFKN</sequence>
<dbReference type="GO" id="GO:0051536">
    <property type="term" value="F:iron-sulfur cluster binding"/>
    <property type="evidence" value="ECO:0007669"/>
    <property type="project" value="UniProtKB-KW"/>
</dbReference>
<evidence type="ECO:0000256" key="2">
    <source>
        <dbReference type="ARBA" id="ARBA00023004"/>
    </source>
</evidence>
<evidence type="ECO:0000256" key="1">
    <source>
        <dbReference type="ARBA" id="ARBA00022723"/>
    </source>
</evidence>
<dbReference type="SUPFAM" id="SSF53732">
    <property type="entry name" value="Aconitase iron-sulfur domain"/>
    <property type="match status" value="1"/>
</dbReference>
<organism evidence="5 6">
    <name type="scientific">Ambrosia artemisiifolia</name>
    <name type="common">Common ragweed</name>
    <dbReference type="NCBI Taxonomy" id="4212"/>
    <lineage>
        <taxon>Eukaryota</taxon>
        <taxon>Viridiplantae</taxon>
        <taxon>Streptophyta</taxon>
        <taxon>Embryophyta</taxon>
        <taxon>Tracheophyta</taxon>
        <taxon>Spermatophyta</taxon>
        <taxon>Magnoliopsida</taxon>
        <taxon>eudicotyledons</taxon>
        <taxon>Gunneridae</taxon>
        <taxon>Pentapetalae</taxon>
        <taxon>asterids</taxon>
        <taxon>campanulids</taxon>
        <taxon>Asterales</taxon>
        <taxon>Asteraceae</taxon>
        <taxon>Asteroideae</taxon>
        <taxon>Heliantheae alliance</taxon>
        <taxon>Heliantheae</taxon>
        <taxon>Ambrosia</taxon>
    </lineage>
</organism>